<sequence length="1477" mass="158500">MKSTPRSPARALVISIAALSVAGIAIVAGRHAIKKPTPVPIETAEKAPARSLLPQKPKPQPEQKGELRAPQAWVVAIGIDQYQDNTIPSCHGAARAARAVAKWFGDTANWSSDHVLVMDERGTAEPTKGISSEGVLPTLANLDWAFKTWLPQRVRPEDTVVVYFAGHALGLPPSADAPPGSPGREYLLPIDARRLQWDKSGWALDEAIDGLAASGQNPVVCWLDTSLHGRGERIEPKSEFIPSATPLLQKLVRWPGVTAWLAADGKPAIESARVGALSPFTAALIDSLGTPERPNNLLAALDRLQQDQTLAQQGFRTLGGIDPGLDLWASTIRQASLLKRELLLQRGHAGAVSALAFSADGSRMISGAQDSTVKIWAVSDRKLLRSLSYHMVGVTSLGLNARGDRLASGDGSGWLRVYDLIKQNEVAPAPPHERGVDQVAFLLESDLIASLDMDGKSWLRKADNPVVENRLLSNHATGIATASGVGPVALALAEDDGKLTLLGPAGKPLSIIDGPGGVVTGRRLATNGGLVVAGDDQGHFLVWDAKGSKEVLKQKSAAAIDALAISPSSEIAVASGKELRVLAIGTTPPAELVLALPDNANLVAFSKDGQWLAACTASGALQLWQLTGPKTAEPLPLENVGTKGQTTTFAFSPDGRKLVSGDKDGGLRTWDLPDGHQRPPVPSRRGQVASLSVSGEGRYLLQVSQDRQAQVWDLENGRSLSALEGDWIAGVLSPDGSRVYLTAEKDGEIVAINREENRTLPTIYERPEAIRQRFGKLALSPDGHWIAAGSLEGAVACLWEASSGKLVQTVRGHLDPHPITSVGFSGDSRHWLTASEDGSVKVWDRENIDPAQVPVATYSMIDPKSGDPVPITAAHLSPIAPRKVVGGGIDGQLLLWDGDARPIDLGSLGHAILAVTFTPDGRWIAAAGADKSVWIWETSQPRRRLRLEPVPQHSEQVNALVAWPNSRLIASGSDDTTIRLWRPDERSLLGTLSAQQGSSDWVAYTPDGLFDCSIGGESQVTWFDDKVILTLEQVYDRFHVFKLTDQLRQGTHPKAPAPPRREPPRLTIDAPPEPVAAQRLTQLKISVAEANLTNLRLYQNGVPVLSGADLSPDAKRQVVTAPIKLRHGLNRFHVMAGRPESTEVEGRSETIEIRFDGPDTPGQIHILAVGVSHYDDKAHALQFADRDAVELSNYLEKSGNRASGTPGLQIVLTNADVTEAKVNEAFTKIRERVKTRPEDTVAIFLAGHADTLNGQFHLLLPSFPFSESDPKTGRPKRGMAALDLASQSVLPYVAVYRNLSRLGALQRVVMIDACQAEAIRDDPGVRMIQELVDTDAHRAKTAYLLAARRGEPAGEVAALAHGLMTYALLKGMGDPNLETVPGLTLFNELPSADQNRDGLITTDELRWYASVTVPKLAASFPQLVMRAGANAQSTPFRPTANLAQDAQLQGSVVSFPLVELPPPAKPEIEESSSKSEK</sequence>
<dbReference type="InterPro" id="IPR001680">
    <property type="entry name" value="WD40_rpt"/>
</dbReference>
<dbReference type="InterPro" id="IPR019775">
    <property type="entry name" value="WD40_repeat_CS"/>
</dbReference>
<feature type="region of interest" description="Disordered" evidence="4">
    <location>
        <begin position="38"/>
        <end position="67"/>
    </location>
</feature>
<dbReference type="Gene3D" id="3.40.50.1460">
    <property type="match status" value="2"/>
</dbReference>
<feature type="repeat" description="WD" evidence="3">
    <location>
        <begin position="345"/>
        <end position="386"/>
    </location>
</feature>
<feature type="repeat" description="WD" evidence="3">
    <location>
        <begin position="950"/>
        <end position="991"/>
    </location>
</feature>
<proteinExistence type="predicted"/>
<feature type="repeat" description="WD" evidence="3">
    <location>
        <begin position="681"/>
        <end position="722"/>
    </location>
</feature>
<dbReference type="PROSITE" id="PS00678">
    <property type="entry name" value="WD_REPEATS_1"/>
    <property type="match status" value="1"/>
</dbReference>
<evidence type="ECO:0000313" key="6">
    <source>
        <dbReference type="EMBL" id="XBH08083.1"/>
    </source>
</evidence>
<dbReference type="InterPro" id="IPR015943">
    <property type="entry name" value="WD40/YVTN_repeat-like_dom_sf"/>
</dbReference>
<feature type="compositionally biased region" description="Basic and acidic residues" evidence="4">
    <location>
        <begin position="660"/>
        <end position="677"/>
    </location>
</feature>
<dbReference type="GO" id="GO:0006508">
    <property type="term" value="P:proteolysis"/>
    <property type="evidence" value="ECO:0007669"/>
    <property type="project" value="InterPro"/>
</dbReference>
<dbReference type="RefSeq" id="WP_406700920.1">
    <property type="nucleotide sequence ID" value="NZ_CP155447.1"/>
</dbReference>
<dbReference type="CDD" id="cd00200">
    <property type="entry name" value="WD40"/>
    <property type="match status" value="1"/>
</dbReference>
<dbReference type="InterPro" id="IPR011047">
    <property type="entry name" value="Quinoprotein_ADH-like_sf"/>
</dbReference>
<dbReference type="InterPro" id="IPR036322">
    <property type="entry name" value="WD40_repeat_dom_sf"/>
</dbReference>
<dbReference type="PROSITE" id="PS50294">
    <property type="entry name" value="WD_REPEATS_REGION"/>
    <property type="match status" value="4"/>
</dbReference>
<feature type="repeat" description="WD" evidence="3">
    <location>
        <begin position="905"/>
        <end position="946"/>
    </location>
</feature>
<evidence type="ECO:0000256" key="4">
    <source>
        <dbReference type="SAM" id="MobiDB-lite"/>
    </source>
</evidence>
<dbReference type="SMART" id="SM00320">
    <property type="entry name" value="WD40"/>
    <property type="match status" value="12"/>
</dbReference>
<dbReference type="SUPFAM" id="SSF50998">
    <property type="entry name" value="Quinoprotein alcohol dehydrogenase-like"/>
    <property type="match status" value="1"/>
</dbReference>
<dbReference type="Pfam" id="PF00400">
    <property type="entry name" value="WD40"/>
    <property type="match status" value="6"/>
</dbReference>
<gene>
    <name evidence="6" type="ORF">V5E97_19205</name>
</gene>
<reference evidence="6" key="1">
    <citation type="submission" date="2024-05" db="EMBL/GenBank/DDBJ databases">
        <title>Planctomycetes of the genus Singulisphaera possess chitinolytic capabilities.</title>
        <authorList>
            <person name="Ivanova A."/>
        </authorList>
    </citation>
    <scope>NUCLEOTIDE SEQUENCE</scope>
    <source>
        <strain evidence="6">Ch08T</strain>
    </source>
</reference>
<dbReference type="PANTHER" id="PTHR44019">
    <property type="entry name" value="WD REPEAT-CONTAINING PROTEIN 55"/>
    <property type="match status" value="1"/>
</dbReference>
<feature type="repeat" description="WD" evidence="3">
    <location>
        <begin position="639"/>
        <end position="672"/>
    </location>
</feature>
<name>A0AAU7CSX9_9BACT</name>
<dbReference type="SUPFAM" id="SSF50978">
    <property type="entry name" value="WD40 repeat-like"/>
    <property type="match status" value="1"/>
</dbReference>
<keyword evidence="2" id="KW-0677">Repeat</keyword>
<protein>
    <submittedName>
        <fullName evidence="6">Caspase family protein</fullName>
    </submittedName>
</protein>
<dbReference type="InterPro" id="IPR018247">
    <property type="entry name" value="EF_Hand_1_Ca_BS"/>
</dbReference>
<dbReference type="InterPro" id="IPR011600">
    <property type="entry name" value="Pept_C14_caspase"/>
</dbReference>
<accession>A0AAU7CSX9</accession>
<feature type="region of interest" description="Disordered" evidence="4">
    <location>
        <begin position="1048"/>
        <end position="1067"/>
    </location>
</feature>
<dbReference type="PANTHER" id="PTHR44019:SF8">
    <property type="entry name" value="POC1 CENTRIOLAR PROTEIN HOMOLOG"/>
    <property type="match status" value="1"/>
</dbReference>
<dbReference type="Pfam" id="PF00656">
    <property type="entry name" value="Peptidase_C14"/>
    <property type="match status" value="1"/>
</dbReference>
<dbReference type="Gene3D" id="2.130.10.10">
    <property type="entry name" value="YVTN repeat-like/Quinoprotein amine dehydrogenase"/>
    <property type="match status" value="4"/>
</dbReference>
<feature type="repeat" description="WD" evidence="3">
    <location>
        <begin position="819"/>
        <end position="853"/>
    </location>
</feature>
<keyword evidence="1 3" id="KW-0853">WD repeat</keyword>
<organism evidence="6">
    <name type="scientific">Singulisphaera sp. Ch08</name>
    <dbReference type="NCBI Taxonomy" id="3120278"/>
    <lineage>
        <taxon>Bacteria</taxon>
        <taxon>Pseudomonadati</taxon>
        <taxon>Planctomycetota</taxon>
        <taxon>Planctomycetia</taxon>
        <taxon>Isosphaerales</taxon>
        <taxon>Isosphaeraceae</taxon>
        <taxon>Singulisphaera</taxon>
    </lineage>
</organism>
<evidence type="ECO:0000256" key="2">
    <source>
        <dbReference type="ARBA" id="ARBA00022737"/>
    </source>
</evidence>
<dbReference type="InterPro" id="IPR050505">
    <property type="entry name" value="WDR55/POC1"/>
</dbReference>
<dbReference type="EMBL" id="CP155447">
    <property type="protein sequence ID" value="XBH08083.1"/>
    <property type="molecule type" value="Genomic_DNA"/>
</dbReference>
<feature type="region of interest" description="Disordered" evidence="4">
    <location>
        <begin position="660"/>
        <end position="686"/>
    </location>
</feature>
<dbReference type="GO" id="GO:0004197">
    <property type="term" value="F:cysteine-type endopeptidase activity"/>
    <property type="evidence" value="ECO:0007669"/>
    <property type="project" value="InterPro"/>
</dbReference>
<evidence type="ECO:0000259" key="5">
    <source>
        <dbReference type="Pfam" id="PF00656"/>
    </source>
</evidence>
<evidence type="ECO:0000256" key="1">
    <source>
        <dbReference type="ARBA" id="ARBA00022574"/>
    </source>
</evidence>
<evidence type="ECO:0000256" key="3">
    <source>
        <dbReference type="PROSITE-ProRule" id="PRU00221"/>
    </source>
</evidence>
<feature type="domain" description="Peptidase C14 caspase" evidence="5">
    <location>
        <begin position="1167"/>
        <end position="1376"/>
    </location>
</feature>
<dbReference type="PROSITE" id="PS50082">
    <property type="entry name" value="WD_REPEATS_2"/>
    <property type="match status" value="6"/>
</dbReference>
<dbReference type="PROSITE" id="PS00018">
    <property type="entry name" value="EF_HAND_1"/>
    <property type="match status" value="1"/>
</dbReference>